<keyword evidence="1" id="KW-0472">Membrane</keyword>
<dbReference type="AlphaFoldDB" id="A0A841FAX2"/>
<proteinExistence type="predicted"/>
<comment type="caution">
    <text evidence="2">The sequence shown here is derived from an EMBL/GenBank/DDBJ whole genome shotgun (WGS) entry which is preliminary data.</text>
</comment>
<organism evidence="2 3">
    <name type="scientific">Phytomonospora endophytica</name>
    <dbReference type="NCBI Taxonomy" id="714109"/>
    <lineage>
        <taxon>Bacteria</taxon>
        <taxon>Bacillati</taxon>
        <taxon>Actinomycetota</taxon>
        <taxon>Actinomycetes</taxon>
        <taxon>Micromonosporales</taxon>
        <taxon>Micromonosporaceae</taxon>
        <taxon>Phytomonospora</taxon>
    </lineage>
</organism>
<accession>A0A841FAX2</accession>
<dbReference type="Proteomes" id="UP000548476">
    <property type="component" value="Unassembled WGS sequence"/>
</dbReference>
<evidence type="ECO:0000313" key="3">
    <source>
        <dbReference type="Proteomes" id="UP000548476"/>
    </source>
</evidence>
<dbReference type="Pfam" id="PF10739">
    <property type="entry name" value="DUF2550"/>
    <property type="match status" value="1"/>
</dbReference>
<dbReference type="RefSeq" id="WP_184785118.1">
    <property type="nucleotide sequence ID" value="NZ_BONT01000061.1"/>
</dbReference>
<reference evidence="2 3" key="1">
    <citation type="submission" date="2020-08" db="EMBL/GenBank/DDBJ databases">
        <title>Genomic Encyclopedia of Type Strains, Phase IV (KMG-IV): sequencing the most valuable type-strain genomes for metagenomic binning, comparative biology and taxonomic classification.</title>
        <authorList>
            <person name="Goeker M."/>
        </authorList>
    </citation>
    <scope>NUCLEOTIDE SEQUENCE [LARGE SCALE GENOMIC DNA]</scope>
    <source>
        <strain evidence="2 3">YIM 65646</strain>
    </source>
</reference>
<evidence type="ECO:0000313" key="2">
    <source>
        <dbReference type="EMBL" id="MBB6032183.1"/>
    </source>
</evidence>
<gene>
    <name evidence="2" type="ORF">HNR73_000025</name>
</gene>
<evidence type="ECO:0008006" key="4">
    <source>
        <dbReference type="Google" id="ProtNLM"/>
    </source>
</evidence>
<name>A0A841FAX2_9ACTN</name>
<evidence type="ECO:0000256" key="1">
    <source>
        <dbReference type="SAM" id="Phobius"/>
    </source>
</evidence>
<sequence>MGTTLAVIGIVLLALVCVIVLLYARRGVLTRGGAIVMAVRLTKSVPGRGWAPGFGRFDAGRLQWFRMFSYAPRAKVTLVRDETIVESRRRPEGPETQVFPPSVQVLVCKTPAGSVEIAMTESALTGFLSWLEAAPPRGGLSV</sequence>
<keyword evidence="1" id="KW-1133">Transmembrane helix</keyword>
<keyword evidence="1" id="KW-0812">Transmembrane</keyword>
<keyword evidence="3" id="KW-1185">Reference proteome</keyword>
<dbReference type="EMBL" id="JACHGT010000001">
    <property type="protein sequence ID" value="MBB6032183.1"/>
    <property type="molecule type" value="Genomic_DNA"/>
</dbReference>
<dbReference type="InterPro" id="IPR019675">
    <property type="entry name" value="DUF2550"/>
</dbReference>
<feature type="transmembrane region" description="Helical" evidence="1">
    <location>
        <begin position="6"/>
        <end position="24"/>
    </location>
</feature>
<protein>
    <recommendedName>
        <fullName evidence="4">DUF2550 family protein</fullName>
    </recommendedName>
</protein>